<reference evidence="2 3" key="1">
    <citation type="journal article" date="2014" name="Genome Announc.">
        <title>Draft Genome Sequence of Propane- and Butane-Oxidizing Actinobacterium Rhodococcus ruber IEGM 231.</title>
        <authorList>
            <person name="Ivshina I.B."/>
            <person name="Kuyukina M.S."/>
            <person name="Krivoruchko A.V."/>
            <person name="Barbe V."/>
            <person name="Fischer C."/>
        </authorList>
    </citation>
    <scope>NUCLEOTIDE SEQUENCE [LARGE SCALE GENOMIC DNA]</scope>
</reference>
<feature type="compositionally biased region" description="Basic and acidic residues" evidence="1">
    <location>
        <begin position="158"/>
        <end position="169"/>
    </location>
</feature>
<feature type="region of interest" description="Disordered" evidence="1">
    <location>
        <begin position="257"/>
        <end position="280"/>
    </location>
</feature>
<protein>
    <submittedName>
        <fullName evidence="2">Uncharacterized protein</fullName>
    </submittedName>
</protein>
<sequence length="341" mass="36808">MRNRPPPGWTRSPPPVPSAAGRRPRRQRSPASPGTTGPPPGPGGVRSQRHLGRPGTADLRRSARPPLHPGSTGAQVHSRRPRLEGPSLGTHGEPGTAQSAPGRGRQPPVTVHRSLEPHVRSVPPAVGDHQGCTLAPGPSHHRPGPRRRHHDAPETENDEVHAVEQDGGHLHRIRPRVGDQRDPAQLGPHLGGSQQTQAAMADDGGMPTGGGGRGQHTEQQRRCSRKAYDGSTSQAAVREQPGERLGHREQPIGRHRRRGGFCRAGTGALPPRGDRGDLPTQRLEPFLPGRTHRILRPTLDPKLGHLAHTNSPRPAPAAYNTAHRQTAGKTRLFEHVFEQLQ</sequence>
<name>A0A098BM03_9NOCA</name>
<organism evidence="2 3">
    <name type="scientific">Rhodococcus ruber</name>
    <dbReference type="NCBI Taxonomy" id="1830"/>
    <lineage>
        <taxon>Bacteria</taxon>
        <taxon>Bacillati</taxon>
        <taxon>Actinomycetota</taxon>
        <taxon>Actinomycetes</taxon>
        <taxon>Mycobacteriales</taxon>
        <taxon>Nocardiaceae</taxon>
        <taxon>Rhodococcus</taxon>
    </lineage>
</organism>
<proteinExistence type="predicted"/>
<dbReference type="EMBL" id="CCSD01000058">
    <property type="protein sequence ID" value="CDZ89255.1"/>
    <property type="molecule type" value="Genomic_DNA"/>
</dbReference>
<evidence type="ECO:0000313" key="2">
    <source>
        <dbReference type="EMBL" id="CDZ89255.1"/>
    </source>
</evidence>
<evidence type="ECO:0000256" key="1">
    <source>
        <dbReference type="SAM" id="MobiDB-lite"/>
    </source>
</evidence>
<dbReference type="AlphaFoldDB" id="A0A098BM03"/>
<feature type="compositionally biased region" description="Pro residues" evidence="1">
    <location>
        <begin position="1"/>
        <end position="17"/>
    </location>
</feature>
<feature type="compositionally biased region" description="Basic residues" evidence="1">
    <location>
        <begin position="139"/>
        <end position="150"/>
    </location>
</feature>
<feature type="region of interest" description="Disordered" evidence="1">
    <location>
        <begin position="1"/>
        <end position="245"/>
    </location>
</feature>
<evidence type="ECO:0000313" key="3">
    <source>
        <dbReference type="Proteomes" id="UP000042997"/>
    </source>
</evidence>
<dbReference type="Proteomes" id="UP000042997">
    <property type="component" value="Unassembled WGS sequence"/>
</dbReference>
<accession>A0A098BM03</accession>
<gene>
    <name evidence="2" type="ORF">RHRU231_470103</name>
</gene>